<proteinExistence type="predicted"/>
<keyword evidence="2" id="KW-0413">Isomerase</keyword>
<dbReference type="InterPro" id="IPR034660">
    <property type="entry name" value="DinB/YfiT-like"/>
</dbReference>
<protein>
    <submittedName>
        <fullName evidence="2">Maleylpyruvate isomerase</fullName>
    </submittedName>
</protein>
<evidence type="ECO:0000313" key="3">
    <source>
        <dbReference type="Proteomes" id="UP000660339"/>
    </source>
</evidence>
<dbReference type="SUPFAM" id="SSF109854">
    <property type="entry name" value="DinB/YfiT-like putative metalloenzymes"/>
    <property type="match status" value="1"/>
</dbReference>
<dbReference type="Proteomes" id="UP000660339">
    <property type="component" value="Unassembled WGS sequence"/>
</dbReference>
<dbReference type="Pfam" id="PF11716">
    <property type="entry name" value="MDMPI_N"/>
    <property type="match status" value="1"/>
</dbReference>
<dbReference type="Gene3D" id="1.20.120.450">
    <property type="entry name" value="dinb family like domain"/>
    <property type="match status" value="1"/>
</dbReference>
<sequence length="199" mass="21709">MSEIDEDRAACAQAHTRLHQILSAVDDQTVRAPSRLPGWTVGHVLTHLARNADSVVRRLDGAARGEQVDQYPGGARGRAAEIESGQGRSAKEIIDDLVAADAAVDAAFAAATPDVWQRTVRAGSGELIPATQLLFSRWREVEVHHVDLGLGYGWEQWPDGLVARWLPKLLAELSDRADGRALMAWTLGRAPMPELRPWG</sequence>
<keyword evidence="3" id="KW-1185">Reference proteome</keyword>
<reference evidence="2" key="1">
    <citation type="submission" date="2021-01" db="EMBL/GenBank/DDBJ databases">
        <title>Whole genome shotgun sequence of Catellatospora methionotrophica NBRC 14553.</title>
        <authorList>
            <person name="Komaki H."/>
            <person name="Tamura T."/>
        </authorList>
    </citation>
    <scope>NUCLEOTIDE SEQUENCE</scope>
    <source>
        <strain evidence="2">NBRC 14553</strain>
    </source>
</reference>
<name>A0A8J3LMK9_9ACTN</name>
<gene>
    <name evidence="2" type="ORF">Cme02nite_66710</name>
</gene>
<dbReference type="GO" id="GO:0016853">
    <property type="term" value="F:isomerase activity"/>
    <property type="evidence" value="ECO:0007669"/>
    <property type="project" value="UniProtKB-KW"/>
</dbReference>
<organism evidence="2 3">
    <name type="scientific">Catellatospora methionotrophica</name>
    <dbReference type="NCBI Taxonomy" id="121620"/>
    <lineage>
        <taxon>Bacteria</taxon>
        <taxon>Bacillati</taxon>
        <taxon>Actinomycetota</taxon>
        <taxon>Actinomycetes</taxon>
        <taxon>Micromonosporales</taxon>
        <taxon>Micromonosporaceae</taxon>
        <taxon>Catellatospora</taxon>
    </lineage>
</organism>
<accession>A0A8J3LMK9</accession>
<dbReference type="RefSeq" id="WP_166381124.1">
    <property type="nucleotide sequence ID" value="NZ_BAAATT010000019.1"/>
</dbReference>
<dbReference type="NCBIfam" id="TIGR03083">
    <property type="entry name" value="maleylpyruvate isomerase family mycothiol-dependent enzyme"/>
    <property type="match status" value="1"/>
</dbReference>
<dbReference type="EMBL" id="BONJ01000039">
    <property type="protein sequence ID" value="GIG18339.1"/>
    <property type="molecule type" value="Genomic_DNA"/>
</dbReference>
<dbReference type="InterPro" id="IPR017517">
    <property type="entry name" value="Maleyloyr_isom"/>
</dbReference>
<evidence type="ECO:0000259" key="1">
    <source>
        <dbReference type="Pfam" id="PF11716"/>
    </source>
</evidence>
<evidence type="ECO:0000313" key="2">
    <source>
        <dbReference type="EMBL" id="GIG18339.1"/>
    </source>
</evidence>
<dbReference type="GO" id="GO:0046872">
    <property type="term" value="F:metal ion binding"/>
    <property type="evidence" value="ECO:0007669"/>
    <property type="project" value="InterPro"/>
</dbReference>
<feature type="domain" description="Mycothiol-dependent maleylpyruvate isomerase metal-binding" evidence="1">
    <location>
        <begin position="12"/>
        <end position="148"/>
    </location>
</feature>
<comment type="caution">
    <text evidence="2">The sequence shown here is derived from an EMBL/GenBank/DDBJ whole genome shotgun (WGS) entry which is preliminary data.</text>
</comment>
<dbReference type="AlphaFoldDB" id="A0A8J3LMK9"/>
<dbReference type="InterPro" id="IPR024344">
    <property type="entry name" value="MDMPI_metal-binding"/>
</dbReference>